<evidence type="ECO:0000256" key="5">
    <source>
        <dbReference type="ARBA" id="ARBA00022691"/>
    </source>
</evidence>
<dbReference type="RefSeq" id="WP_344289860.1">
    <property type="nucleotide sequence ID" value="NZ_BAAAPF010000059.1"/>
</dbReference>
<feature type="region of interest" description="Disordered" evidence="8">
    <location>
        <begin position="181"/>
        <end position="206"/>
    </location>
</feature>
<keyword evidence="6" id="KW-0680">Restriction system</keyword>
<comment type="catalytic activity">
    <reaction evidence="7">
        <text>a 2'-deoxycytidine in DNA + S-adenosyl-L-methionine = an N(4)-methyl-2'-deoxycytidine in DNA + S-adenosyl-L-homocysteine + H(+)</text>
        <dbReference type="Rhea" id="RHEA:16857"/>
        <dbReference type="Rhea" id="RHEA-COMP:11369"/>
        <dbReference type="Rhea" id="RHEA-COMP:13674"/>
        <dbReference type="ChEBI" id="CHEBI:15378"/>
        <dbReference type="ChEBI" id="CHEBI:57856"/>
        <dbReference type="ChEBI" id="CHEBI:59789"/>
        <dbReference type="ChEBI" id="CHEBI:85452"/>
        <dbReference type="ChEBI" id="CHEBI:137933"/>
        <dbReference type="EC" id="2.1.1.113"/>
    </reaction>
</comment>
<accession>A0ABP5JUY8</accession>
<gene>
    <name evidence="9" type="ORF">GCM10009802_24710</name>
</gene>
<keyword evidence="5" id="KW-0949">S-adenosyl-L-methionine</keyword>
<dbReference type="InterPro" id="IPR029063">
    <property type="entry name" value="SAM-dependent_MTases_sf"/>
</dbReference>
<evidence type="ECO:0000256" key="2">
    <source>
        <dbReference type="ARBA" id="ARBA00012185"/>
    </source>
</evidence>
<dbReference type="EMBL" id="BAAAPF010000059">
    <property type="protein sequence ID" value="GAA2121437.1"/>
    <property type="molecule type" value="Genomic_DNA"/>
</dbReference>
<dbReference type="InterPro" id="IPR017985">
    <property type="entry name" value="MeTrfase_CN4_CS"/>
</dbReference>
<dbReference type="Gene3D" id="3.40.50.150">
    <property type="entry name" value="Vaccinia Virus protein VP39"/>
    <property type="match status" value="2"/>
</dbReference>
<evidence type="ECO:0000313" key="10">
    <source>
        <dbReference type="Proteomes" id="UP001500443"/>
    </source>
</evidence>
<keyword evidence="10" id="KW-1185">Reference proteome</keyword>
<evidence type="ECO:0000256" key="4">
    <source>
        <dbReference type="ARBA" id="ARBA00022679"/>
    </source>
</evidence>
<sequence length="434" mass="46951">MRSDTRQNAHLTYRANAGAGRHGWLRLTPAYSVSLVRRYAAEMPPGSVVTDPFSGTGTTPLAAAEHGLTGQSLDVNPFLIWLGKTKTAAYAPEHLHETRRALAPLLHRAGELLPEAGALWQPELHNIGRWWARSALDALKAVRRALDVTAGGLPPGGRDLLDVAFCRTLIASSNAAFNHQSMSFKEEPEAGTEATAGGTGGEAQPLDPDAARAVLEAFRREAGTTLASAATPLPGTARVLYGDSRDMLPAAGRLTPCDLLLTSPPYVNRMSYIRELRPYMYWMRHLRRAEDAGRLDWQAIGGTWGAATSRVRAWRPPGPAAAGVPEPVAGELARAQAAIRADGGRNGPLLANYVGKYVHDMWMHFRAAYKNVRGGGRAVYVIGNSTFYGNQVPAQEWYAALLREAGFAGVEVEVIRKRNSNKALFEYAVSGVRP</sequence>
<evidence type="ECO:0000256" key="8">
    <source>
        <dbReference type="SAM" id="MobiDB-lite"/>
    </source>
</evidence>
<dbReference type="Proteomes" id="UP001500443">
    <property type="component" value="Unassembled WGS sequence"/>
</dbReference>
<proteinExistence type="inferred from homology"/>
<comment type="similarity">
    <text evidence="1">Belongs to the N(4)/N(6)-methyltransferase family. N(4) subfamily.</text>
</comment>
<evidence type="ECO:0000313" key="9">
    <source>
        <dbReference type="EMBL" id="GAA2121437.1"/>
    </source>
</evidence>
<comment type="caution">
    <text evidence="9">The sequence shown here is derived from an EMBL/GenBank/DDBJ whole genome shotgun (WGS) entry which is preliminary data.</text>
</comment>
<dbReference type="EC" id="2.1.1.113" evidence="2"/>
<evidence type="ECO:0000256" key="1">
    <source>
        <dbReference type="ARBA" id="ARBA00010203"/>
    </source>
</evidence>
<dbReference type="SUPFAM" id="SSF53335">
    <property type="entry name" value="S-adenosyl-L-methionine-dependent methyltransferases"/>
    <property type="match status" value="1"/>
</dbReference>
<dbReference type="PROSITE" id="PS00093">
    <property type="entry name" value="N4_MTASE"/>
    <property type="match status" value="1"/>
</dbReference>
<keyword evidence="3" id="KW-0489">Methyltransferase</keyword>
<organism evidence="9 10">
    <name type="scientific">Streptomyces synnematoformans</name>
    <dbReference type="NCBI Taxonomy" id="415721"/>
    <lineage>
        <taxon>Bacteria</taxon>
        <taxon>Bacillati</taxon>
        <taxon>Actinomycetota</taxon>
        <taxon>Actinomycetes</taxon>
        <taxon>Kitasatosporales</taxon>
        <taxon>Streptomycetaceae</taxon>
        <taxon>Streptomyces</taxon>
    </lineage>
</organism>
<protein>
    <recommendedName>
        <fullName evidence="2">site-specific DNA-methyltransferase (cytosine-N(4)-specific)</fullName>
        <ecNumber evidence="2">2.1.1.113</ecNumber>
    </recommendedName>
</protein>
<name>A0ABP5JUY8_9ACTN</name>
<reference evidence="10" key="1">
    <citation type="journal article" date="2019" name="Int. J. Syst. Evol. Microbiol.">
        <title>The Global Catalogue of Microorganisms (GCM) 10K type strain sequencing project: providing services to taxonomists for standard genome sequencing and annotation.</title>
        <authorList>
            <consortium name="The Broad Institute Genomics Platform"/>
            <consortium name="The Broad Institute Genome Sequencing Center for Infectious Disease"/>
            <person name="Wu L."/>
            <person name="Ma J."/>
        </authorList>
    </citation>
    <scope>NUCLEOTIDE SEQUENCE [LARGE SCALE GENOMIC DNA]</scope>
    <source>
        <strain evidence="10">JCM 15481</strain>
    </source>
</reference>
<evidence type="ECO:0000256" key="7">
    <source>
        <dbReference type="ARBA" id="ARBA00049120"/>
    </source>
</evidence>
<evidence type="ECO:0000256" key="3">
    <source>
        <dbReference type="ARBA" id="ARBA00022603"/>
    </source>
</evidence>
<evidence type="ECO:0000256" key="6">
    <source>
        <dbReference type="ARBA" id="ARBA00022747"/>
    </source>
</evidence>
<keyword evidence="4" id="KW-0808">Transferase</keyword>